<keyword evidence="2" id="KW-1185">Reference proteome</keyword>
<evidence type="ECO:0000313" key="1">
    <source>
        <dbReference type="EMBL" id="WIV55851.1"/>
    </source>
</evidence>
<accession>A0ABY8XJP9</accession>
<reference evidence="1 2" key="1">
    <citation type="submission" date="2023-06" db="EMBL/GenBank/DDBJ databases">
        <authorList>
            <person name="Oyuntsetseg B."/>
            <person name="Kim S.B."/>
        </authorList>
    </citation>
    <scope>NUCLEOTIDE SEQUENCE [LARGE SCALE GENOMIC DNA]</scope>
    <source>
        <strain evidence="1 2">2-2</strain>
    </source>
</reference>
<name>A0ABY8XJP9_9PSEU</name>
<evidence type="ECO:0000313" key="2">
    <source>
        <dbReference type="Proteomes" id="UP001227101"/>
    </source>
</evidence>
<dbReference type="Proteomes" id="UP001227101">
    <property type="component" value="Chromosome"/>
</dbReference>
<dbReference type="RefSeq" id="WP_285452912.1">
    <property type="nucleotide sequence ID" value="NZ_CP127173.1"/>
</dbReference>
<gene>
    <name evidence="1" type="ORF">QP939_44790</name>
</gene>
<protein>
    <submittedName>
        <fullName evidence="1">Uncharacterized protein</fullName>
    </submittedName>
</protein>
<organism evidence="1 2">
    <name type="scientific">Amycolatopsis nalaikhensis</name>
    <dbReference type="NCBI Taxonomy" id="715472"/>
    <lineage>
        <taxon>Bacteria</taxon>
        <taxon>Bacillati</taxon>
        <taxon>Actinomycetota</taxon>
        <taxon>Actinomycetes</taxon>
        <taxon>Pseudonocardiales</taxon>
        <taxon>Pseudonocardiaceae</taxon>
        <taxon>Amycolatopsis</taxon>
    </lineage>
</organism>
<dbReference type="EMBL" id="CP127173">
    <property type="protein sequence ID" value="WIV55851.1"/>
    <property type="molecule type" value="Genomic_DNA"/>
</dbReference>
<sequence length="48" mass="5143">MPEPEIAYEVFQRGRGCATEAARAVLQTEPVGEVVQLTPLVAVIAFGK</sequence>
<proteinExistence type="predicted"/>